<protein>
    <submittedName>
        <fullName evidence="1">Uncharacterized protein</fullName>
    </submittedName>
</protein>
<keyword evidence="2" id="KW-1185">Reference proteome</keyword>
<dbReference type="Proteomes" id="UP000030748">
    <property type="component" value="Unassembled WGS sequence"/>
</dbReference>
<organism evidence="1 2">
    <name type="scientific">Erythranthe guttata</name>
    <name type="common">Yellow monkey flower</name>
    <name type="synonym">Mimulus guttatus</name>
    <dbReference type="NCBI Taxonomy" id="4155"/>
    <lineage>
        <taxon>Eukaryota</taxon>
        <taxon>Viridiplantae</taxon>
        <taxon>Streptophyta</taxon>
        <taxon>Embryophyta</taxon>
        <taxon>Tracheophyta</taxon>
        <taxon>Spermatophyta</taxon>
        <taxon>Magnoliopsida</taxon>
        <taxon>eudicotyledons</taxon>
        <taxon>Gunneridae</taxon>
        <taxon>Pentapetalae</taxon>
        <taxon>asterids</taxon>
        <taxon>lamiids</taxon>
        <taxon>Lamiales</taxon>
        <taxon>Phrymaceae</taxon>
        <taxon>Erythranthe</taxon>
    </lineage>
</organism>
<name>A0A022RHU1_ERYGU</name>
<evidence type="ECO:0000313" key="2">
    <source>
        <dbReference type="Proteomes" id="UP000030748"/>
    </source>
</evidence>
<sequence>MLGSLLFLNY</sequence>
<gene>
    <name evidence="1" type="ORF">MIMGU_mgv1a0201932mg</name>
</gene>
<dbReference type="EMBL" id="KI630443">
    <property type="protein sequence ID" value="EYU39776.1"/>
    <property type="molecule type" value="Genomic_DNA"/>
</dbReference>
<proteinExistence type="predicted"/>
<feature type="non-terminal residue" evidence="1">
    <location>
        <position position="10"/>
    </location>
</feature>
<accession>A0A022RHU1</accession>
<reference evidence="1 2" key="1">
    <citation type="journal article" date="2013" name="Proc. Natl. Acad. Sci. U.S.A.">
        <title>Fine-scale variation in meiotic recombination in Mimulus inferred from population shotgun sequencing.</title>
        <authorList>
            <person name="Hellsten U."/>
            <person name="Wright K.M."/>
            <person name="Jenkins J."/>
            <person name="Shu S."/>
            <person name="Yuan Y."/>
            <person name="Wessler S.R."/>
            <person name="Schmutz J."/>
            <person name="Willis J.H."/>
            <person name="Rokhsar D.S."/>
        </authorList>
    </citation>
    <scope>NUCLEOTIDE SEQUENCE [LARGE SCALE GENOMIC DNA]</scope>
    <source>
        <strain evidence="2">cv. DUN x IM62</strain>
    </source>
</reference>
<evidence type="ECO:0000313" key="1">
    <source>
        <dbReference type="EMBL" id="EYU39776.1"/>
    </source>
</evidence>